<comment type="function">
    <text evidence="4">Modulates cellular lipopolysaccharide (LPS) levels by regulating LpxC, which is involved in lipid A biosynthesis. May act by modulating the proteolytic activity of FtsH towards LpxC. May also coordinate assembly of proteins involved in LPS synthesis at the plasma membrane.</text>
</comment>
<keyword evidence="8" id="KW-1185">Reference proteome</keyword>
<keyword evidence="4" id="KW-1003">Cell membrane</keyword>
<evidence type="ECO:0000256" key="3">
    <source>
        <dbReference type="ARBA" id="ARBA00022803"/>
    </source>
</evidence>
<comment type="similarity">
    <text evidence="4">Belongs to the LapB family.</text>
</comment>
<dbReference type="SUPFAM" id="SSF48452">
    <property type="entry name" value="TPR-like"/>
    <property type="match status" value="2"/>
</dbReference>
<dbReference type="InterPro" id="IPR011990">
    <property type="entry name" value="TPR-like_helical_dom_sf"/>
</dbReference>
<dbReference type="RefSeq" id="WP_353302427.1">
    <property type="nucleotide sequence ID" value="NZ_BAABWN010000004.1"/>
</dbReference>
<feature type="binding site" evidence="4">
    <location>
        <position position="372"/>
    </location>
    <ligand>
        <name>Fe cation</name>
        <dbReference type="ChEBI" id="CHEBI:24875"/>
    </ligand>
</feature>
<dbReference type="EMBL" id="BAABWN010000004">
    <property type="protein sequence ID" value="GAA6167787.1"/>
    <property type="molecule type" value="Genomic_DNA"/>
</dbReference>
<keyword evidence="3 4" id="KW-0802">TPR repeat</keyword>
<keyword evidence="1 4" id="KW-0479">Metal-binding</keyword>
<dbReference type="Pfam" id="PF18073">
    <property type="entry name" value="Zn_ribbon_LapB"/>
    <property type="match status" value="1"/>
</dbReference>
<dbReference type="InterPro" id="IPR041166">
    <property type="entry name" value="Rubredoxin_2"/>
</dbReference>
<keyword evidence="4 5" id="KW-0812">Transmembrane</keyword>
<dbReference type="InterPro" id="IPR019734">
    <property type="entry name" value="TPR_rpt"/>
</dbReference>
<evidence type="ECO:0000256" key="4">
    <source>
        <dbReference type="HAMAP-Rule" id="MF_00994"/>
    </source>
</evidence>
<evidence type="ECO:0000259" key="6">
    <source>
        <dbReference type="Pfam" id="PF18073"/>
    </source>
</evidence>
<evidence type="ECO:0000256" key="1">
    <source>
        <dbReference type="ARBA" id="ARBA00022723"/>
    </source>
</evidence>
<keyword evidence="4" id="KW-0408">Iron</keyword>
<feature type="binding site" evidence="4">
    <location>
        <position position="383"/>
    </location>
    <ligand>
        <name>Fe cation</name>
        <dbReference type="ChEBI" id="CHEBI:24875"/>
    </ligand>
</feature>
<dbReference type="InterPro" id="IPR051012">
    <property type="entry name" value="CellSynth/LPSAsmb/PSIAsmb"/>
</dbReference>
<dbReference type="NCBIfam" id="NF008757">
    <property type="entry name" value="PRK11788.1-5"/>
    <property type="match status" value="1"/>
</dbReference>
<evidence type="ECO:0000313" key="7">
    <source>
        <dbReference type="EMBL" id="GAA6167787.1"/>
    </source>
</evidence>
<dbReference type="Proteomes" id="UP001465153">
    <property type="component" value="Unassembled WGS sequence"/>
</dbReference>
<dbReference type="SMART" id="SM00028">
    <property type="entry name" value="TPR"/>
    <property type="match status" value="5"/>
</dbReference>
<dbReference type="InterPro" id="IPR030865">
    <property type="entry name" value="LapB"/>
</dbReference>
<evidence type="ECO:0000256" key="2">
    <source>
        <dbReference type="ARBA" id="ARBA00022737"/>
    </source>
</evidence>
<dbReference type="Pfam" id="PF13432">
    <property type="entry name" value="TPR_16"/>
    <property type="match status" value="1"/>
</dbReference>
<dbReference type="HAMAP" id="MF_00994">
    <property type="entry name" value="LPS_assembly_LapB"/>
    <property type="match status" value="1"/>
</dbReference>
<comment type="caution">
    <text evidence="7">The sequence shown here is derived from an EMBL/GenBank/DDBJ whole genome shotgun (WGS) entry which is preliminary data.</text>
</comment>
<reference evidence="7 8" key="1">
    <citation type="submission" date="2024-04" db="EMBL/GenBank/DDBJ databases">
        <title>Draft genome sequence of Sessilibacter corallicola NBRC 116591.</title>
        <authorList>
            <person name="Miyakawa T."/>
            <person name="Kusuya Y."/>
            <person name="Miura T."/>
        </authorList>
    </citation>
    <scope>NUCLEOTIDE SEQUENCE [LARGE SCALE GENOMIC DNA]</scope>
    <source>
        <strain evidence="7 8">KU-00831-HH</strain>
    </source>
</reference>
<feature type="transmembrane region" description="Helical" evidence="5">
    <location>
        <begin position="6"/>
        <end position="26"/>
    </location>
</feature>
<keyword evidence="2 4" id="KW-0677">Repeat</keyword>
<evidence type="ECO:0000256" key="5">
    <source>
        <dbReference type="SAM" id="Phobius"/>
    </source>
</evidence>
<feature type="topological domain" description="Cytoplasmic" evidence="4">
    <location>
        <begin position="23"/>
        <end position="401"/>
    </location>
</feature>
<protein>
    <recommendedName>
        <fullName evidence="4">Lipopolysaccharide assembly protein B</fullName>
    </recommendedName>
</protein>
<organism evidence="7 8">
    <name type="scientific">Sessilibacter corallicola</name>
    <dbReference type="NCBI Taxonomy" id="2904075"/>
    <lineage>
        <taxon>Bacteria</taxon>
        <taxon>Pseudomonadati</taxon>
        <taxon>Pseudomonadota</taxon>
        <taxon>Gammaproteobacteria</taxon>
        <taxon>Cellvibrionales</taxon>
        <taxon>Cellvibrionaceae</taxon>
        <taxon>Sessilibacter</taxon>
    </lineage>
</organism>
<sequence>MMENGIIYILLLIALAIGFFLGKYGFPLSSQSVKKLHGKAASQYLQGLNFLLTDKPDAAVDTLTELLDVNESTFEIHLSLGSLLRQRGEVGHAIKFHQNLIENTSLSQVQRNRMRVELGLDFQKAGVLDQAERIFLQLREIDDAHIRIVSLTHLVEIYRDERDWPEAIDAVNKLLSDLPDYEKDLWRQRQAHFYCELALGAKNLENLDRAELFLRKAVSCDPNCARASIEWARVAKDREDFEVAIDHFKRVPGQDPDYIPEVLPEMLECYRSLNHVPDMIKYLKSLQDQHPSSSLLISLADLVKNYESESAAVELLDQKLKIRPSLRVIGKFLDFQSSKKDRDLENQKSQVLVRDLLELLVTHKSYYQCGQCGFSGNHLHWLCPSCKSWGTTKAVRGLDGE</sequence>
<comment type="subcellular location">
    <subcellularLocation>
        <location evidence="4">Cell inner membrane</location>
        <topology evidence="4">Single-pass membrane protein</topology>
        <orientation evidence="4">Cytoplasmic side</orientation>
    </subcellularLocation>
</comment>
<keyword evidence="4" id="KW-0997">Cell inner membrane</keyword>
<accession>A0ABQ0A828</accession>
<proteinExistence type="inferred from homology"/>
<feature type="binding site" evidence="4">
    <location>
        <position position="386"/>
    </location>
    <ligand>
        <name>Fe cation</name>
        <dbReference type="ChEBI" id="CHEBI:24875"/>
    </ligand>
</feature>
<dbReference type="PANTHER" id="PTHR45586:SF1">
    <property type="entry name" value="LIPOPOLYSACCHARIDE ASSEMBLY PROTEIN B"/>
    <property type="match status" value="1"/>
</dbReference>
<dbReference type="PANTHER" id="PTHR45586">
    <property type="entry name" value="TPR REPEAT-CONTAINING PROTEIN PA4667"/>
    <property type="match status" value="1"/>
</dbReference>
<gene>
    <name evidence="4 7" type="primary">lapB</name>
    <name evidence="7" type="ORF">NBRC116591_15970</name>
</gene>
<feature type="binding site" evidence="4">
    <location>
        <position position="369"/>
    </location>
    <ligand>
        <name>Fe cation</name>
        <dbReference type="ChEBI" id="CHEBI:24875"/>
    </ligand>
</feature>
<keyword evidence="4 5" id="KW-1133">Transmembrane helix</keyword>
<keyword evidence="4 5" id="KW-0472">Membrane</keyword>
<name>A0ABQ0A828_9GAMM</name>
<feature type="domain" description="LapB rubredoxin metal binding" evidence="6">
    <location>
        <begin position="367"/>
        <end position="391"/>
    </location>
</feature>
<dbReference type="Gene3D" id="1.25.40.10">
    <property type="entry name" value="Tetratricopeptide repeat domain"/>
    <property type="match status" value="1"/>
</dbReference>
<evidence type="ECO:0000313" key="8">
    <source>
        <dbReference type="Proteomes" id="UP001465153"/>
    </source>
</evidence>